<evidence type="ECO:0000256" key="9">
    <source>
        <dbReference type="ARBA" id="ARBA00022777"/>
    </source>
</evidence>
<evidence type="ECO:0000256" key="3">
    <source>
        <dbReference type="ARBA" id="ARBA00012071"/>
    </source>
</evidence>
<dbReference type="RefSeq" id="WP_200337082.1">
    <property type="nucleotide sequence ID" value="NZ_CP066786.1"/>
</dbReference>
<comment type="pathway">
    <text evidence="2 13">Glycolipid biosynthesis; lipid IV(A) biosynthesis; lipid IV(A) from (3R)-3-hydroxytetradecanoyl-[acyl-carrier-protein] and UDP-N-acetyl-alpha-D-glucosamine: step 6/6.</text>
</comment>
<comment type="function">
    <text evidence="1 13">Transfers the gamma-phosphate of ATP to the 4'-position of a tetraacyldisaccharide 1-phosphate intermediate (termed DS-1-P) to form tetraacyldisaccharide 1,4'-bis-phosphate (lipid IVA).</text>
</comment>
<keyword evidence="9 13" id="KW-0418">Kinase</keyword>
<dbReference type="NCBIfam" id="TIGR00682">
    <property type="entry name" value="lpxK"/>
    <property type="match status" value="1"/>
</dbReference>
<gene>
    <name evidence="13" type="primary">lpxK</name>
    <name evidence="14" type="ORF">JET14_05055</name>
</gene>
<dbReference type="Pfam" id="PF02606">
    <property type="entry name" value="LpxK"/>
    <property type="match status" value="1"/>
</dbReference>
<dbReference type="GO" id="GO:0005524">
    <property type="term" value="F:ATP binding"/>
    <property type="evidence" value="ECO:0007669"/>
    <property type="project" value="UniProtKB-UniRule"/>
</dbReference>
<evidence type="ECO:0000256" key="11">
    <source>
        <dbReference type="ARBA" id="ARBA00023098"/>
    </source>
</evidence>
<keyword evidence="7 13" id="KW-0808">Transferase</keyword>
<evidence type="ECO:0000313" key="15">
    <source>
        <dbReference type="Proteomes" id="UP000596083"/>
    </source>
</evidence>
<dbReference type="InterPro" id="IPR027417">
    <property type="entry name" value="P-loop_NTPase"/>
</dbReference>
<dbReference type="GO" id="GO:0009029">
    <property type="term" value="F:lipid-A 4'-kinase activity"/>
    <property type="evidence" value="ECO:0007669"/>
    <property type="project" value="UniProtKB-UniRule"/>
</dbReference>
<proteinExistence type="inferred from homology"/>
<evidence type="ECO:0000256" key="4">
    <source>
        <dbReference type="ARBA" id="ARBA00016436"/>
    </source>
</evidence>
<dbReference type="GO" id="GO:0009244">
    <property type="term" value="P:lipopolysaccharide core region biosynthetic process"/>
    <property type="evidence" value="ECO:0007669"/>
    <property type="project" value="TreeGrafter"/>
</dbReference>
<evidence type="ECO:0000256" key="6">
    <source>
        <dbReference type="ARBA" id="ARBA00022556"/>
    </source>
</evidence>
<keyword evidence="11 13" id="KW-0443">Lipid metabolism</keyword>
<evidence type="ECO:0000256" key="2">
    <source>
        <dbReference type="ARBA" id="ARBA00004870"/>
    </source>
</evidence>
<protein>
    <recommendedName>
        <fullName evidence="4 13">Tetraacyldisaccharide 4'-kinase</fullName>
        <ecNumber evidence="3 13">2.7.1.130</ecNumber>
    </recommendedName>
    <alternativeName>
        <fullName evidence="12 13">Lipid A 4'-kinase</fullName>
    </alternativeName>
</protein>
<dbReference type="KEGG" id="mlut:JET14_05055"/>
<evidence type="ECO:0000256" key="7">
    <source>
        <dbReference type="ARBA" id="ARBA00022679"/>
    </source>
</evidence>
<dbReference type="UniPathway" id="UPA00359">
    <property type="reaction ID" value="UER00482"/>
</dbReference>
<dbReference type="AlphaFoldDB" id="A0A7T7HM32"/>
<dbReference type="EMBL" id="CP066786">
    <property type="protein sequence ID" value="QQM31542.1"/>
    <property type="molecule type" value="Genomic_DNA"/>
</dbReference>
<evidence type="ECO:0000256" key="12">
    <source>
        <dbReference type="ARBA" id="ARBA00029757"/>
    </source>
</evidence>
<comment type="similarity">
    <text evidence="13">Belongs to the LpxK family.</text>
</comment>
<organism evidence="14 15">
    <name type="scientific">Martelella lutilitoris</name>
    <dbReference type="NCBI Taxonomy" id="2583532"/>
    <lineage>
        <taxon>Bacteria</taxon>
        <taxon>Pseudomonadati</taxon>
        <taxon>Pseudomonadota</taxon>
        <taxon>Alphaproteobacteria</taxon>
        <taxon>Hyphomicrobiales</taxon>
        <taxon>Aurantimonadaceae</taxon>
        <taxon>Martelella</taxon>
    </lineage>
</organism>
<dbReference type="PANTHER" id="PTHR42724">
    <property type="entry name" value="TETRAACYLDISACCHARIDE 4'-KINASE"/>
    <property type="match status" value="1"/>
</dbReference>
<comment type="catalytic activity">
    <reaction evidence="13">
        <text>a lipid A disaccharide + ATP = a lipid IVA + ADP + H(+)</text>
        <dbReference type="Rhea" id="RHEA:67840"/>
        <dbReference type="ChEBI" id="CHEBI:15378"/>
        <dbReference type="ChEBI" id="CHEBI:30616"/>
        <dbReference type="ChEBI" id="CHEBI:176343"/>
        <dbReference type="ChEBI" id="CHEBI:176425"/>
        <dbReference type="ChEBI" id="CHEBI:456216"/>
        <dbReference type="EC" id="2.7.1.130"/>
    </reaction>
</comment>
<name>A0A7T7HM32_9HYPH</name>
<dbReference type="GO" id="GO:0009245">
    <property type="term" value="P:lipid A biosynthetic process"/>
    <property type="evidence" value="ECO:0007669"/>
    <property type="project" value="UniProtKB-UniRule"/>
</dbReference>
<evidence type="ECO:0000256" key="1">
    <source>
        <dbReference type="ARBA" id="ARBA00002274"/>
    </source>
</evidence>
<dbReference type="EC" id="2.7.1.130" evidence="3 13"/>
<evidence type="ECO:0000256" key="10">
    <source>
        <dbReference type="ARBA" id="ARBA00022840"/>
    </source>
</evidence>
<evidence type="ECO:0000256" key="8">
    <source>
        <dbReference type="ARBA" id="ARBA00022741"/>
    </source>
</evidence>
<dbReference type="Proteomes" id="UP000596083">
    <property type="component" value="Chromosome"/>
</dbReference>
<sequence>MKTTIHAFWWRKGHVQSFVLWPFSRLYGAIAGRRMRRAKGASVSVPVLCVGNFTVGGTGKTPVAEALAKAAIAAGRKPGFVLRGYGARVTSARLVDPERHTHADVGDEALMLSRTAPAAVSPGRVDAAELLVGAGVDFIIMDDGLQSGRLRPDFTVAVVDARRGFGNGFCLPAGPLRAPLAAQFPKTDVVLLNGEGPGAADVAAVARQAHVPIERFSQMPAGDEADRLAGRRVLAYAGIGDPDKFFDTLEGLGAVVAERVRLGDHEAITPALARDLVAQAGAGGLLPVTTAKDMARLAGTKDRDLAALGASSAVLEIMAVFDDPMMADCLVSAAADAFKRRDGRSA</sequence>
<keyword evidence="6 13" id="KW-0441">Lipid A biosynthesis</keyword>
<dbReference type="SUPFAM" id="SSF52540">
    <property type="entry name" value="P-loop containing nucleoside triphosphate hydrolases"/>
    <property type="match status" value="1"/>
</dbReference>
<evidence type="ECO:0000313" key="14">
    <source>
        <dbReference type="EMBL" id="QQM31542.1"/>
    </source>
</evidence>
<dbReference type="InterPro" id="IPR003758">
    <property type="entry name" value="LpxK"/>
</dbReference>
<keyword evidence="8 13" id="KW-0547">Nucleotide-binding</keyword>
<dbReference type="PANTHER" id="PTHR42724:SF1">
    <property type="entry name" value="TETRAACYLDISACCHARIDE 4'-KINASE, MITOCHONDRIAL-RELATED"/>
    <property type="match status" value="1"/>
</dbReference>
<accession>A0A7T7HM32</accession>
<reference evidence="14 15" key="1">
    <citation type="submission" date="2020-12" db="EMBL/GenBank/DDBJ databases">
        <authorList>
            <person name="Zheng R.K."/>
            <person name="Sun C.M."/>
        </authorList>
    </citation>
    <scope>NUCLEOTIDE SEQUENCE [LARGE SCALE GENOMIC DNA]</scope>
    <source>
        <strain evidence="14 15">ZRK001</strain>
    </source>
</reference>
<keyword evidence="5 13" id="KW-0444">Lipid biosynthesis</keyword>
<keyword evidence="10 13" id="KW-0067">ATP-binding</keyword>
<dbReference type="HAMAP" id="MF_00409">
    <property type="entry name" value="LpxK"/>
    <property type="match status" value="1"/>
</dbReference>
<evidence type="ECO:0000256" key="5">
    <source>
        <dbReference type="ARBA" id="ARBA00022516"/>
    </source>
</evidence>
<evidence type="ECO:0000256" key="13">
    <source>
        <dbReference type="HAMAP-Rule" id="MF_00409"/>
    </source>
</evidence>
<feature type="binding site" evidence="13">
    <location>
        <begin position="54"/>
        <end position="61"/>
    </location>
    <ligand>
        <name>ATP</name>
        <dbReference type="ChEBI" id="CHEBI:30616"/>
    </ligand>
</feature>
<dbReference type="GO" id="GO:0005886">
    <property type="term" value="C:plasma membrane"/>
    <property type="evidence" value="ECO:0007669"/>
    <property type="project" value="TreeGrafter"/>
</dbReference>